<dbReference type="PANTHER" id="PTHR18945">
    <property type="entry name" value="NEUROTRANSMITTER GATED ION CHANNEL"/>
    <property type="match status" value="1"/>
</dbReference>
<dbReference type="Proteomes" id="UP000827092">
    <property type="component" value="Unassembled WGS sequence"/>
</dbReference>
<evidence type="ECO:0000256" key="3">
    <source>
        <dbReference type="RuleBase" id="RU000687"/>
    </source>
</evidence>
<feature type="non-terminal residue" evidence="5">
    <location>
        <position position="1"/>
    </location>
</feature>
<dbReference type="InterPro" id="IPR036734">
    <property type="entry name" value="Neur_chan_lig-bd_sf"/>
</dbReference>
<dbReference type="InterPro" id="IPR006202">
    <property type="entry name" value="Neur_chan_lig-bd"/>
</dbReference>
<dbReference type="GO" id="GO:0005230">
    <property type="term" value="F:extracellular ligand-gated monoatomic ion channel activity"/>
    <property type="evidence" value="ECO:0007669"/>
    <property type="project" value="InterPro"/>
</dbReference>
<dbReference type="AlphaFoldDB" id="A0AAV6TTD6"/>
<dbReference type="PROSITE" id="PS00236">
    <property type="entry name" value="NEUROTR_ION_CHANNEL"/>
    <property type="match status" value="1"/>
</dbReference>
<dbReference type="GO" id="GO:0016020">
    <property type="term" value="C:membrane"/>
    <property type="evidence" value="ECO:0007669"/>
    <property type="project" value="UniProtKB-SubCell"/>
</dbReference>
<evidence type="ECO:0000256" key="2">
    <source>
        <dbReference type="ARBA" id="ARBA00023136"/>
    </source>
</evidence>
<protein>
    <recommendedName>
        <fullName evidence="4">Neurotransmitter-gated ion-channel ligand-binding domain-containing protein</fullName>
    </recommendedName>
</protein>
<evidence type="ECO:0000313" key="6">
    <source>
        <dbReference type="Proteomes" id="UP000827092"/>
    </source>
</evidence>
<dbReference type="InterPro" id="IPR018000">
    <property type="entry name" value="Neurotransmitter_ion_chnl_CS"/>
</dbReference>
<dbReference type="Pfam" id="PF02931">
    <property type="entry name" value="Neur_chan_LBD"/>
    <property type="match status" value="2"/>
</dbReference>
<dbReference type="EMBL" id="JAFNEN010001032">
    <property type="protein sequence ID" value="KAG8175317.1"/>
    <property type="molecule type" value="Genomic_DNA"/>
</dbReference>
<dbReference type="Gene3D" id="2.70.170.10">
    <property type="entry name" value="Neurotransmitter-gated ion-channel ligand-binding domain"/>
    <property type="match status" value="2"/>
</dbReference>
<proteinExistence type="inferred from homology"/>
<reference evidence="5 6" key="1">
    <citation type="journal article" date="2022" name="Nat. Ecol. Evol.">
        <title>A masculinizing supergene underlies an exaggerated male reproductive morph in a spider.</title>
        <authorList>
            <person name="Hendrickx F."/>
            <person name="De Corte Z."/>
            <person name="Sonet G."/>
            <person name="Van Belleghem S.M."/>
            <person name="Kostlbacher S."/>
            <person name="Vangestel C."/>
        </authorList>
    </citation>
    <scope>NUCLEOTIDE SEQUENCE [LARGE SCALE GENOMIC DNA]</scope>
    <source>
        <strain evidence="5">W744_W776</strain>
    </source>
</reference>
<evidence type="ECO:0000259" key="4">
    <source>
        <dbReference type="Pfam" id="PF02931"/>
    </source>
</evidence>
<keyword evidence="2" id="KW-0472">Membrane</keyword>
<comment type="caution">
    <text evidence="5">The sequence shown here is derived from an EMBL/GenBank/DDBJ whole genome shotgun (WGS) entry which is preliminary data.</text>
</comment>
<dbReference type="InterPro" id="IPR006201">
    <property type="entry name" value="Neur_channel"/>
</dbReference>
<keyword evidence="3" id="KW-0406">Ion transport</keyword>
<keyword evidence="3" id="KW-0813">Transport</keyword>
<keyword evidence="3" id="KW-0407">Ion channel</keyword>
<accession>A0AAV6TTD6</accession>
<feature type="domain" description="Neurotransmitter-gated ion-channel ligand-binding" evidence="4">
    <location>
        <begin position="210"/>
        <end position="314"/>
    </location>
</feature>
<evidence type="ECO:0000313" key="5">
    <source>
        <dbReference type="EMBL" id="KAG8175317.1"/>
    </source>
</evidence>
<name>A0AAV6TTD6_9ARAC</name>
<dbReference type="SUPFAM" id="SSF63712">
    <property type="entry name" value="Nicotinic receptor ligand binding domain-like"/>
    <property type="match status" value="2"/>
</dbReference>
<comment type="subcellular location">
    <subcellularLocation>
        <location evidence="1">Membrane</location>
        <topology evidence="1">Multi-pass membrane protein</topology>
    </subcellularLocation>
</comment>
<sequence length="319" mass="36868">HPAHLYLELSILDIDRIEEGRMEFSLQMYIEERWNDWRLNLSSYVGENAVSFPQTLVQDLWVPDLVFDNAKSGVLFDLSVPNTNVAVYEDGSLARTSRYNLVISCHMNFLYYPMDTQLCFIKMALLSNPDNKVTLHWGGEKDTEEGDLFPAIRFANEVEALKYRIDPPKTYTTQEQWATGNYSYLYANFTFVRLISGSLMNTISDVFPPDYNKHESPGYQGHPAHVYLELIILDIDRIDESRMEFSIQTYIEERWNDWRLNLSSYVGECVVSFPQALVQDLWVPDLMFDNAKSGVLFDLSVPNTIVEVYKDGSLGRSSR</sequence>
<gene>
    <name evidence="5" type="ORF">JTE90_008147</name>
</gene>
<dbReference type="PRINTS" id="PR00252">
    <property type="entry name" value="NRIONCHANNEL"/>
</dbReference>
<feature type="domain" description="Neurotransmitter-gated ion-channel ligand-binding" evidence="4">
    <location>
        <begin position="5"/>
        <end position="193"/>
    </location>
</feature>
<dbReference type="GO" id="GO:0004888">
    <property type="term" value="F:transmembrane signaling receptor activity"/>
    <property type="evidence" value="ECO:0007669"/>
    <property type="project" value="InterPro"/>
</dbReference>
<comment type="similarity">
    <text evidence="3">Belongs to the ligand-gated ion channel (TC 1.A.9) family.</text>
</comment>
<evidence type="ECO:0000256" key="1">
    <source>
        <dbReference type="ARBA" id="ARBA00004141"/>
    </source>
</evidence>
<keyword evidence="6" id="KW-1185">Reference proteome</keyword>
<organism evidence="5 6">
    <name type="scientific">Oedothorax gibbosus</name>
    <dbReference type="NCBI Taxonomy" id="931172"/>
    <lineage>
        <taxon>Eukaryota</taxon>
        <taxon>Metazoa</taxon>
        <taxon>Ecdysozoa</taxon>
        <taxon>Arthropoda</taxon>
        <taxon>Chelicerata</taxon>
        <taxon>Arachnida</taxon>
        <taxon>Araneae</taxon>
        <taxon>Araneomorphae</taxon>
        <taxon>Entelegynae</taxon>
        <taxon>Araneoidea</taxon>
        <taxon>Linyphiidae</taxon>
        <taxon>Erigoninae</taxon>
        <taxon>Oedothorax</taxon>
    </lineage>
</organism>